<dbReference type="Proteomes" id="UP000681720">
    <property type="component" value="Unassembled WGS sequence"/>
</dbReference>
<dbReference type="Proteomes" id="UP000663887">
    <property type="component" value="Unassembled WGS sequence"/>
</dbReference>
<feature type="compositionally biased region" description="Polar residues" evidence="1">
    <location>
        <begin position="444"/>
        <end position="453"/>
    </location>
</feature>
<dbReference type="Proteomes" id="UP000663866">
    <property type="component" value="Unassembled WGS sequence"/>
</dbReference>
<dbReference type="EMBL" id="CAJOBH010001264">
    <property type="protein sequence ID" value="CAF3844866.1"/>
    <property type="molecule type" value="Genomic_DNA"/>
</dbReference>
<sequence length="499" mass="56829">MAELIEIRPLKPVKERRSHARSYAFTTVNTSFDSSEDESSSNDETSFVFNSKSSKTSKRKNIIQSLPIILNMQPVEKQKKKHHKYIQQFLINAQPPTPTPKRKEIVIKQIMEPPLMSGIQYIPMPSSRSMQTTIIERKPLVYERVYTPTLVDEDSNYFYSSHESPFRRGRLIRAHPSNTKNVRLPKHARKLVNRFLNGIEHAHAGRYVDESDSDCSIDDCKVCCRLRSAMNEGKRRSNSEVNIYRGSQIVFDTEESYRHKQAHSKNCKICNLLEGSDFSISTKNDRSTKPRKHVHMVESFPSNIKPTVETTTKTTTTTAAQPKSLANDGLATISSDPMQPAYYPMPYTTYVDPNTGLIYAYAPSGTGFNYDYSSHYSNPAYIQSNSQYDVYNNSVPPVTIATNPTTQQQEQIQTTTTVNPNLLVDKGTLTYMPSDRKKHKRTNKTVVVHTSRNPTPPAPKIIIEQPQRSRLPRKIQSTTVLKERTTQTPHATTTTYVRT</sequence>
<name>A0A818YFP0_9BILA</name>
<dbReference type="Proteomes" id="UP000663824">
    <property type="component" value="Unassembled WGS sequence"/>
</dbReference>
<evidence type="ECO:0000313" key="7">
    <source>
        <dbReference type="EMBL" id="CAF3749490.1"/>
    </source>
</evidence>
<keyword evidence="13" id="KW-1185">Reference proteome</keyword>
<organism evidence="7 12">
    <name type="scientific">Rotaria magnacalcarata</name>
    <dbReference type="NCBI Taxonomy" id="392030"/>
    <lineage>
        <taxon>Eukaryota</taxon>
        <taxon>Metazoa</taxon>
        <taxon>Spiralia</taxon>
        <taxon>Gnathifera</taxon>
        <taxon>Rotifera</taxon>
        <taxon>Eurotatoria</taxon>
        <taxon>Bdelloidea</taxon>
        <taxon>Philodinida</taxon>
        <taxon>Philodinidae</taxon>
        <taxon>Rotaria</taxon>
    </lineage>
</organism>
<dbReference type="EMBL" id="CAJNOV010007258">
    <property type="protein sequence ID" value="CAF1274859.1"/>
    <property type="molecule type" value="Genomic_DNA"/>
</dbReference>
<dbReference type="EMBL" id="CAJNOW010009257">
    <property type="protein sequence ID" value="CAF1559589.1"/>
    <property type="molecule type" value="Genomic_DNA"/>
</dbReference>
<dbReference type="Proteomes" id="UP000663834">
    <property type="component" value="Unassembled WGS sequence"/>
</dbReference>
<dbReference type="EMBL" id="CAJOBF010000110">
    <property type="protein sequence ID" value="CAF3749490.1"/>
    <property type="molecule type" value="Genomic_DNA"/>
</dbReference>
<protein>
    <submittedName>
        <fullName evidence="7">Uncharacterized protein</fullName>
    </submittedName>
</protein>
<evidence type="ECO:0000313" key="13">
    <source>
        <dbReference type="Proteomes" id="UP000663866"/>
    </source>
</evidence>
<evidence type="ECO:0000313" key="2">
    <source>
        <dbReference type="EMBL" id="CAF1274859.1"/>
    </source>
</evidence>
<dbReference type="Proteomes" id="UP000663842">
    <property type="component" value="Unassembled WGS sequence"/>
</dbReference>
<dbReference type="EMBL" id="CAJNRF010002893">
    <property type="protein sequence ID" value="CAF2044138.1"/>
    <property type="molecule type" value="Genomic_DNA"/>
</dbReference>
<dbReference type="AlphaFoldDB" id="A0A818YFP0"/>
<evidence type="ECO:0000256" key="1">
    <source>
        <dbReference type="SAM" id="MobiDB-lite"/>
    </source>
</evidence>
<evidence type="ECO:0000313" key="6">
    <source>
        <dbReference type="EMBL" id="CAF2103529.1"/>
    </source>
</evidence>
<dbReference type="OrthoDB" id="10043250at2759"/>
<dbReference type="EMBL" id="CAJNRE010011657">
    <property type="protein sequence ID" value="CAF2103529.1"/>
    <property type="molecule type" value="Genomic_DNA"/>
</dbReference>
<evidence type="ECO:0000313" key="4">
    <source>
        <dbReference type="EMBL" id="CAF2019017.1"/>
    </source>
</evidence>
<feature type="region of interest" description="Disordered" evidence="1">
    <location>
        <begin position="14"/>
        <end position="51"/>
    </location>
</feature>
<proteinExistence type="predicted"/>
<feature type="compositionally biased region" description="Low complexity" evidence="1">
    <location>
        <begin position="42"/>
        <end position="51"/>
    </location>
</feature>
<feature type="region of interest" description="Disordered" evidence="1">
    <location>
        <begin position="434"/>
        <end position="459"/>
    </location>
</feature>
<reference evidence="7" key="1">
    <citation type="submission" date="2021-02" db="EMBL/GenBank/DDBJ databases">
        <authorList>
            <person name="Nowell W R."/>
        </authorList>
    </citation>
    <scope>NUCLEOTIDE SEQUENCE</scope>
</reference>
<evidence type="ECO:0000313" key="10">
    <source>
        <dbReference type="EMBL" id="CAF3910684.1"/>
    </source>
</evidence>
<dbReference type="Proteomes" id="UP000681967">
    <property type="component" value="Unassembled WGS sequence"/>
</dbReference>
<evidence type="ECO:0000313" key="12">
    <source>
        <dbReference type="Proteomes" id="UP000663842"/>
    </source>
</evidence>
<dbReference type="EMBL" id="CAJOBJ010000271">
    <property type="protein sequence ID" value="CAF3810276.1"/>
    <property type="molecule type" value="Genomic_DNA"/>
</dbReference>
<comment type="caution">
    <text evidence="7">The sequence shown here is derived from an EMBL/GenBank/DDBJ whole genome shotgun (WGS) entry which is preliminary data.</text>
</comment>
<evidence type="ECO:0000313" key="5">
    <source>
        <dbReference type="EMBL" id="CAF2044138.1"/>
    </source>
</evidence>
<dbReference type="EMBL" id="CAJOBG010001255">
    <property type="protein sequence ID" value="CAF3910684.1"/>
    <property type="molecule type" value="Genomic_DNA"/>
</dbReference>
<dbReference type="EMBL" id="CAJOBI010003318">
    <property type="protein sequence ID" value="CAF3964348.1"/>
    <property type="molecule type" value="Genomic_DNA"/>
</dbReference>
<evidence type="ECO:0000313" key="11">
    <source>
        <dbReference type="EMBL" id="CAF3964348.1"/>
    </source>
</evidence>
<dbReference type="Proteomes" id="UP000663855">
    <property type="component" value="Unassembled WGS sequence"/>
</dbReference>
<gene>
    <name evidence="9" type="ORF">BYL167_LOCUS5508</name>
    <name evidence="2" type="ORF">CJN711_LOCUS15664</name>
    <name evidence="8" type="ORF">GIL414_LOCUS1594</name>
    <name evidence="3" type="ORF">KQP761_LOCUS18270</name>
    <name evidence="6" type="ORF">MBJ925_LOCUS22729</name>
    <name evidence="10" type="ORF">OVN521_LOCUS10019</name>
    <name evidence="11" type="ORF">SMN809_LOCUS9972</name>
    <name evidence="7" type="ORF">UXM345_LOCUS1919</name>
    <name evidence="5" type="ORF">WKI299_LOCUS8875</name>
    <name evidence="4" type="ORF">XDN619_LOCUS4209</name>
</gene>
<evidence type="ECO:0000313" key="8">
    <source>
        <dbReference type="EMBL" id="CAF3810276.1"/>
    </source>
</evidence>
<evidence type="ECO:0000313" key="9">
    <source>
        <dbReference type="EMBL" id="CAF3844866.1"/>
    </source>
</evidence>
<evidence type="ECO:0000313" key="3">
    <source>
        <dbReference type="EMBL" id="CAF1559589.1"/>
    </source>
</evidence>
<dbReference type="Proteomes" id="UP000676336">
    <property type="component" value="Unassembled WGS sequence"/>
</dbReference>
<dbReference type="Proteomes" id="UP000663856">
    <property type="component" value="Unassembled WGS sequence"/>
</dbReference>
<accession>A0A818YFP0</accession>
<dbReference type="EMBL" id="CAJNRG010000824">
    <property type="protein sequence ID" value="CAF2019017.1"/>
    <property type="molecule type" value="Genomic_DNA"/>
</dbReference>